<evidence type="ECO:0000313" key="10">
    <source>
        <dbReference type="EMBL" id="ESZ94648.1"/>
    </source>
</evidence>
<evidence type="ECO:0000256" key="4">
    <source>
        <dbReference type="ARBA" id="ARBA00023155"/>
    </source>
</evidence>
<dbReference type="InterPro" id="IPR003350">
    <property type="entry name" value="CUT_dom"/>
</dbReference>
<sequence length="332" mass="38887">MSRSPRFRPRLLLDHPVHTQSLSAMDDCPSETQSLSSMEDYPSQTQPLSSMDRPPPRRHLEPSTFHNRIDIADRVVDKVVDKVASTLSTQQTEHVQTLLAQKNENDKQLLNMMMGFTGQETKDAREQLNERFETQIEEGRKREEEQKELVSALREEIENEKEEVGKWKERAKSLEIQKGEVEKEGKREKERWEEVLEGKEGEIRELREEIEVERVEVARLDSEVESVMRERDDARRRVKRMELDQVNLTERMRSVDEEKRIMQQDLTLKIENAGELKGEISELKRTIEKWRAVAIIAGPVFQYLANWYSSKESVAATEAYMEDFLRDEGVTI</sequence>
<keyword evidence="2" id="KW-0805">Transcription regulation</keyword>
<organism evidence="10 11">
    <name type="scientific">Sclerotinia borealis (strain F-4128)</name>
    <dbReference type="NCBI Taxonomy" id="1432307"/>
    <lineage>
        <taxon>Eukaryota</taxon>
        <taxon>Fungi</taxon>
        <taxon>Dikarya</taxon>
        <taxon>Ascomycota</taxon>
        <taxon>Pezizomycotina</taxon>
        <taxon>Leotiomycetes</taxon>
        <taxon>Helotiales</taxon>
        <taxon>Sclerotiniaceae</taxon>
        <taxon>Sclerotinia</taxon>
    </lineage>
</organism>
<dbReference type="HOGENOM" id="CLU_837180_0_0_1"/>
<keyword evidence="4" id="KW-0371">Homeobox</keyword>
<reference evidence="10 11" key="1">
    <citation type="journal article" date="2014" name="Genome Announc.">
        <title>Draft genome sequence of Sclerotinia borealis, a psychrophilic plant pathogenic fungus.</title>
        <authorList>
            <person name="Mardanov A.V."/>
            <person name="Beletsky A.V."/>
            <person name="Kadnikov V.V."/>
            <person name="Ignatov A.N."/>
            <person name="Ravin N.V."/>
        </authorList>
    </citation>
    <scope>NUCLEOTIDE SEQUENCE [LARGE SCALE GENOMIC DNA]</scope>
    <source>
        <strain evidence="11">F-4157</strain>
    </source>
</reference>
<dbReference type="GO" id="GO:0003677">
    <property type="term" value="F:DNA binding"/>
    <property type="evidence" value="ECO:0007669"/>
    <property type="project" value="UniProtKB-KW"/>
</dbReference>
<feature type="coiled-coil region" evidence="7">
    <location>
        <begin position="129"/>
        <end position="293"/>
    </location>
</feature>
<comment type="subcellular location">
    <subcellularLocation>
        <location evidence="1">Nucleus</location>
    </subcellularLocation>
</comment>
<dbReference type="EMBL" id="AYSA01000232">
    <property type="protein sequence ID" value="ESZ94648.1"/>
    <property type="molecule type" value="Genomic_DNA"/>
</dbReference>
<dbReference type="Proteomes" id="UP000019487">
    <property type="component" value="Unassembled WGS sequence"/>
</dbReference>
<keyword evidence="3" id="KW-0238">DNA-binding</keyword>
<name>W9CFG4_SCLBF</name>
<feature type="compositionally biased region" description="Basic and acidic residues" evidence="8">
    <location>
        <begin position="54"/>
        <end position="66"/>
    </location>
</feature>
<gene>
    <name evidence="10" type="ORF">SBOR_4957</name>
</gene>
<feature type="compositionally biased region" description="Polar residues" evidence="8">
    <location>
        <begin position="30"/>
        <end position="49"/>
    </location>
</feature>
<evidence type="ECO:0000256" key="1">
    <source>
        <dbReference type="ARBA" id="ARBA00004123"/>
    </source>
</evidence>
<comment type="caution">
    <text evidence="10">The sequence shown here is derived from an EMBL/GenBank/DDBJ whole genome shotgun (WGS) entry which is preliminary data.</text>
</comment>
<evidence type="ECO:0000256" key="7">
    <source>
        <dbReference type="SAM" id="Coils"/>
    </source>
</evidence>
<keyword evidence="5" id="KW-0804">Transcription</keyword>
<evidence type="ECO:0000313" key="11">
    <source>
        <dbReference type="Proteomes" id="UP000019487"/>
    </source>
</evidence>
<dbReference type="AlphaFoldDB" id="W9CFG4"/>
<evidence type="ECO:0000256" key="2">
    <source>
        <dbReference type="ARBA" id="ARBA00023015"/>
    </source>
</evidence>
<evidence type="ECO:0000256" key="8">
    <source>
        <dbReference type="SAM" id="MobiDB-lite"/>
    </source>
</evidence>
<keyword evidence="11" id="KW-1185">Reference proteome</keyword>
<evidence type="ECO:0000256" key="5">
    <source>
        <dbReference type="ARBA" id="ARBA00023163"/>
    </source>
</evidence>
<protein>
    <recommendedName>
        <fullName evidence="9">CUT domain-containing protein</fullName>
    </recommendedName>
</protein>
<keyword evidence="7" id="KW-0175">Coiled coil</keyword>
<dbReference type="PROSITE" id="PS51042">
    <property type="entry name" value="CUT"/>
    <property type="match status" value="1"/>
</dbReference>
<keyword evidence="6" id="KW-0539">Nucleus</keyword>
<accession>W9CFG4</accession>
<evidence type="ECO:0000259" key="9">
    <source>
        <dbReference type="PROSITE" id="PS51042"/>
    </source>
</evidence>
<evidence type="ECO:0000256" key="6">
    <source>
        <dbReference type="ARBA" id="ARBA00023242"/>
    </source>
</evidence>
<proteinExistence type="predicted"/>
<feature type="region of interest" description="Disordered" evidence="8">
    <location>
        <begin position="1"/>
        <end position="66"/>
    </location>
</feature>
<evidence type="ECO:0000256" key="3">
    <source>
        <dbReference type="ARBA" id="ARBA00023125"/>
    </source>
</evidence>
<feature type="domain" description="CUT" evidence="9">
    <location>
        <begin position="234"/>
        <end position="323"/>
    </location>
</feature>
<dbReference type="GO" id="GO:0005634">
    <property type="term" value="C:nucleus"/>
    <property type="evidence" value="ECO:0007669"/>
    <property type="project" value="UniProtKB-SubCell"/>
</dbReference>